<dbReference type="InterPro" id="IPR007208">
    <property type="entry name" value="MrpF/PhaF-like"/>
</dbReference>
<dbReference type="AlphaFoldDB" id="A0A5K7YJ72"/>
<evidence type="ECO:0000256" key="3">
    <source>
        <dbReference type="ARBA" id="ARBA00022448"/>
    </source>
</evidence>
<dbReference type="EMBL" id="AP021874">
    <property type="protein sequence ID" value="BBO69216.1"/>
    <property type="molecule type" value="Genomic_DNA"/>
</dbReference>
<proteinExistence type="inferred from homology"/>
<keyword evidence="8" id="KW-0050">Antiport</keyword>
<evidence type="ECO:0000313" key="11">
    <source>
        <dbReference type="Proteomes" id="UP000427906"/>
    </source>
</evidence>
<keyword evidence="8" id="KW-0406">Ion transport</keyword>
<feature type="transmembrane region" description="Helical" evidence="9">
    <location>
        <begin position="41"/>
        <end position="60"/>
    </location>
</feature>
<dbReference type="PANTHER" id="PTHR34702">
    <property type="entry name" value="NA(+)/H(+) ANTIPORTER SUBUNIT F1"/>
    <property type="match status" value="1"/>
</dbReference>
<evidence type="ECO:0000256" key="5">
    <source>
        <dbReference type="ARBA" id="ARBA00022692"/>
    </source>
</evidence>
<evidence type="ECO:0000256" key="1">
    <source>
        <dbReference type="ARBA" id="ARBA00004651"/>
    </source>
</evidence>
<gene>
    <name evidence="10" type="ORF">DSCA_31460</name>
</gene>
<dbReference type="KEGG" id="dalk:DSCA_31460"/>
<name>A0A5K7YJ72_9BACT</name>
<dbReference type="PIRSF" id="PIRSF028784">
    <property type="entry name" value="MrpF"/>
    <property type="match status" value="1"/>
</dbReference>
<keyword evidence="4 8" id="KW-1003">Cell membrane</keyword>
<keyword evidence="7 8" id="KW-0472">Membrane</keyword>
<comment type="similarity">
    <text evidence="2 8">Belongs to the CPA3 antiporters (TC 2.A.63) subunit F family.</text>
</comment>
<dbReference type="RefSeq" id="WP_197904804.1">
    <property type="nucleotide sequence ID" value="NZ_AP021874.1"/>
</dbReference>
<dbReference type="Proteomes" id="UP000427906">
    <property type="component" value="Chromosome"/>
</dbReference>
<reference evidence="10 11" key="1">
    <citation type="submission" date="2019-11" db="EMBL/GenBank/DDBJ databases">
        <title>Comparative genomics of hydrocarbon-degrading Desulfosarcina strains.</title>
        <authorList>
            <person name="Watanabe M."/>
            <person name="Kojima H."/>
            <person name="Fukui M."/>
        </authorList>
    </citation>
    <scope>NUCLEOTIDE SEQUENCE [LARGE SCALE GENOMIC DNA]</scope>
    <source>
        <strain evidence="10 11">PL12</strain>
    </source>
</reference>
<evidence type="ECO:0000313" key="10">
    <source>
        <dbReference type="EMBL" id="BBO69216.1"/>
    </source>
</evidence>
<accession>A0A5K7YJ72</accession>
<evidence type="ECO:0000256" key="7">
    <source>
        <dbReference type="ARBA" id="ARBA00023136"/>
    </source>
</evidence>
<organism evidence="10 11">
    <name type="scientific">Desulfosarcina alkanivorans</name>
    <dbReference type="NCBI Taxonomy" id="571177"/>
    <lineage>
        <taxon>Bacteria</taxon>
        <taxon>Pseudomonadati</taxon>
        <taxon>Thermodesulfobacteriota</taxon>
        <taxon>Desulfobacteria</taxon>
        <taxon>Desulfobacterales</taxon>
        <taxon>Desulfosarcinaceae</taxon>
        <taxon>Desulfosarcina</taxon>
    </lineage>
</organism>
<feature type="transmembrane region" description="Helical" evidence="9">
    <location>
        <begin position="12"/>
        <end position="29"/>
    </location>
</feature>
<dbReference type="GO" id="GO:0005886">
    <property type="term" value="C:plasma membrane"/>
    <property type="evidence" value="ECO:0007669"/>
    <property type="project" value="UniProtKB-SubCell"/>
</dbReference>
<evidence type="ECO:0000256" key="6">
    <source>
        <dbReference type="ARBA" id="ARBA00022989"/>
    </source>
</evidence>
<keyword evidence="5 9" id="KW-0812">Transmembrane</keyword>
<keyword evidence="3 8" id="KW-0813">Transport</keyword>
<protein>
    <recommendedName>
        <fullName evidence="12">Cation:proton antiporter</fullName>
    </recommendedName>
</protein>
<evidence type="ECO:0000256" key="9">
    <source>
        <dbReference type="SAM" id="Phobius"/>
    </source>
</evidence>
<keyword evidence="11" id="KW-1185">Reference proteome</keyword>
<evidence type="ECO:0000256" key="2">
    <source>
        <dbReference type="ARBA" id="ARBA00009212"/>
    </source>
</evidence>
<evidence type="ECO:0000256" key="4">
    <source>
        <dbReference type="ARBA" id="ARBA00022475"/>
    </source>
</evidence>
<feature type="transmembrane region" description="Helical" evidence="9">
    <location>
        <begin position="72"/>
        <end position="90"/>
    </location>
</feature>
<keyword evidence="6 9" id="KW-1133">Transmembrane helix</keyword>
<evidence type="ECO:0008006" key="12">
    <source>
        <dbReference type="Google" id="ProtNLM"/>
    </source>
</evidence>
<dbReference type="GO" id="GO:0015385">
    <property type="term" value="F:sodium:proton antiporter activity"/>
    <property type="evidence" value="ECO:0007669"/>
    <property type="project" value="TreeGrafter"/>
</dbReference>
<comment type="subcellular location">
    <subcellularLocation>
        <location evidence="1 8">Cell membrane</location>
        <topology evidence="1 8">Multi-pass membrane protein</topology>
    </subcellularLocation>
</comment>
<dbReference type="Pfam" id="PF04066">
    <property type="entry name" value="MrpF_PhaF"/>
    <property type="match status" value="1"/>
</dbReference>
<evidence type="ECO:0000256" key="8">
    <source>
        <dbReference type="PIRNR" id="PIRNR028784"/>
    </source>
</evidence>
<sequence length="106" mass="11580">MIIDHQTIVDLASRLSLALLIVSIALTFIRLVRGPQAVDRVVSLDLIAVMIVAFIGAYAVHVRDTSFLDVAIAYALIAFLGTVALARYLLRSRSRPEDGPNMGEEE</sequence>
<dbReference type="PANTHER" id="PTHR34702:SF1">
    <property type="entry name" value="NA(+)_H(+) ANTIPORTER SUBUNIT F"/>
    <property type="match status" value="1"/>
</dbReference>